<dbReference type="HOGENOM" id="CLU_2967518_0_0_1"/>
<organism evidence="2">
    <name type="scientific">Serpula lacrymans var. lacrymans (strain S7.3)</name>
    <name type="common">Dry rot fungus</name>
    <dbReference type="NCBI Taxonomy" id="936435"/>
    <lineage>
        <taxon>Eukaryota</taxon>
        <taxon>Fungi</taxon>
        <taxon>Dikarya</taxon>
        <taxon>Basidiomycota</taxon>
        <taxon>Agaricomycotina</taxon>
        <taxon>Agaricomycetes</taxon>
        <taxon>Agaricomycetidae</taxon>
        <taxon>Boletales</taxon>
        <taxon>Coniophorineae</taxon>
        <taxon>Serpulaceae</taxon>
        <taxon>Serpula</taxon>
    </lineage>
</organism>
<dbReference type="AlphaFoldDB" id="F8PWS6"/>
<dbReference type="EMBL" id="GL945480">
    <property type="protein sequence ID" value="EGN99253.1"/>
    <property type="molecule type" value="Genomic_DNA"/>
</dbReference>
<sequence>MLTEYAKALNKVWTFEFPVGCTLDAETVNKRDLFACHSLGSSKASGCQESRADFTCQPL</sequence>
<dbReference type="Proteomes" id="UP000008063">
    <property type="component" value="Unassembled WGS sequence"/>
</dbReference>
<proteinExistence type="predicted"/>
<keyword evidence="2" id="KW-1185">Reference proteome</keyword>
<evidence type="ECO:0000313" key="1">
    <source>
        <dbReference type="EMBL" id="EGN99253.1"/>
    </source>
</evidence>
<dbReference type="InParanoid" id="F8PWS6"/>
<reference evidence="2" key="1">
    <citation type="journal article" date="2011" name="Science">
        <title>The plant cell wall-decomposing machinery underlies the functional diversity of forest fungi.</title>
        <authorList>
            <person name="Eastwood D.C."/>
            <person name="Floudas D."/>
            <person name="Binder M."/>
            <person name="Majcherczyk A."/>
            <person name="Schneider P."/>
            <person name="Aerts A."/>
            <person name="Asiegbu F.O."/>
            <person name="Baker S.E."/>
            <person name="Barry K."/>
            <person name="Bendiksby M."/>
            <person name="Blumentritt M."/>
            <person name="Coutinho P.M."/>
            <person name="Cullen D."/>
            <person name="de Vries R.P."/>
            <person name="Gathman A."/>
            <person name="Goodell B."/>
            <person name="Henrissat B."/>
            <person name="Ihrmark K."/>
            <person name="Kauserud H."/>
            <person name="Kohler A."/>
            <person name="LaButti K."/>
            <person name="Lapidus A."/>
            <person name="Lavin J.L."/>
            <person name="Lee Y.-H."/>
            <person name="Lindquist E."/>
            <person name="Lilly W."/>
            <person name="Lucas S."/>
            <person name="Morin E."/>
            <person name="Murat C."/>
            <person name="Oguiza J.A."/>
            <person name="Park J."/>
            <person name="Pisabarro A.G."/>
            <person name="Riley R."/>
            <person name="Rosling A."/>
            <person name="Salamov A."/>
            <person name="Schmidt O."/>
            <person name="Schmutz J."/>
            <person name="Skrede I."/>
            <person name="Stenlid J."/>
            <person name="Wiebenga A."/>
            <person name="Xie X."/>
            <person name="Kuees U."/>
            <person name="Hibbett D.S."/>
            <person name="Hoffmeister D."/>
            <person name="Hoegberg N."/>
            <person name="Martin F."/>
            <person name="Grigoriev I.V."/>
            <person name="Watkinson S.C."/>
        </authorList>
    </citation>
    <scope>NUCLEOTIDE SEQUENCE [LARGE SCALE GENOMIC DNA]</scope>
    <source>
        <strain evidence="2">strain S7.3</strain>
    </source>
</reference>
<gene>
    <name evidence="1" type="ORF">SERLA73DRAFT_137511</name>
</gene>
<protein>
    <submittedName>
        <fullName evidence="1">Uncharacterized protein</fullName>
    </submittedName>
</protein>
<accession>F8PWS6</accession>
<evidence type="ECO:0000313" key="2">
    <source>
        <dbReference type="Proteomes" id="UP000008063"/>
    </source>
</evidence>
<name>F8PWS6_SERL3</name>
<feature type="non-terminal residue" evidence="1">
    <location>
        <position position="59"/>
    </location>
</feature>